<evidence type="ECO:0000313" key="1">
    <source>
        <dbReference type="EMBL" id="ABK24988.1"/>
    </source>
</evidence>
<protein>
    <submittedName>
        <fullName evidence="1">Uncharacterized protein</fullName>
    </submittedName>
</protein>
<organism evidence="1">
    <name type="scientific">Picea sitchensis</name>
    <name type="common">Sitka spruce</name>
    <name type="synonym">Pinus sitchensis</name>
    <dbReference type="NCBI Taxonomy" id="3332"/>
    <lineage>
        <taxon>Eukaryota</taxon>
        <taxon>Viridiplantae</taxon>
        <taxon>Streptophyta</taxon>
        <taxon>Embryophyta</taxon>
        <taxon>Tracheophyta</taxon>
        <taxon>Spermatophyta</taxon>
        <taxon>Pinopsida</taxon>
        <taxon>Pinidae</taxon>
        <taxon>Conifers I</taxon>
        <taxon>Pinales</taxon>
        <taxon>Pinaceae</taxon>
        <taxon>Picea</taxon>
    </lineage>
</organism>
<proteinExistence type="evidence at transcript level"/>
<accession>A9NWH7</accession>
<dbReference type="AlphaFoldDB" id="A9NWH7"/>
<name>A9NWH7_PICSI</name>
<dbReference type="EMBL" id="EF085692">
    <property type="protein sequence ID" value="ABK24988.1"/>
    <property type="molecule type" value="mRNA"/>
</dbReference>
<sequence>MEILQCQASGGYQSVCHLIWGGALPRLLPERGHKMRRSRSSMERLARNL</sequence>
<reference evidence="1" key="1">
    <citation type="journal article" date="2008" name="BMC Genomics">
        <title>A conifer genomics resource of 200,000 spruce (Picea spp.) ESTs and 6,464 high-quality, sequence-finished full-length cDNAs for Sitka spruce (Picea sitchensis).</title>
        <authorList>
            <person name="Ralph S.G."/>
            <person name="Chun H.J."/>
            <person name="Kolosova N."/>
            <person name="Cooper D."/>
            <person name="Oddy C."/>
            <person name="Ritland C.E."/>
            <person name="Kirkpatrick R."/>
            <person name="Moore R."/>
            <person name="Barber S."/>
            <person name="Holt R.A."/>
            <person name="Jones S.J."/>
            <person name="Marra M.A."/>
            <person name="Douglas C.J."/>
            <person name="Ritland K."/>
            <person name="Bohlmann J."/>
        </authorList>
    </citation>
    <scope>NUCLEOTIDE SEQUENCE</scope>
    <source>
        <tissue evidence="1">Bark</tissue>
    </source>
</reference>